<comment type="caution">
    <text evidence="1">The sequence shown here is derived from an EMBL/GenBank/DDBJ whole genome shotgun (WGS) entry which is preliminary data.</text>
</comment>
<evidence type="ECO:0000313" key="1">
    <source>
        <dbReference type="EMBL" id="KOB77155.1"/>
    </source>
</evidence>
<evidence type="ECO:0000313" key="2">
    <source>
        <dbReference type="Proteomes" id="UP000037510"/>
    </source>
</evidence>
<organism evidence="1 2">
    <name type="scientific">Operophtera brumata</name>
    <name type="common">Winter moth</name>
    <name type="synonym">Phalaena brumata</name>
    <dbReference type="NCBI Taxonomy" id="104452"/>
    <lineage>
        <taxon>Eukaryota</taxon>
        <taxon>Metazoa</taxon>
        <taxon>Ecdysozoa</taxon>
        <taxon>Arthropoda</taxon>
        <taxon>Hexapoda</taxon>
        <taxon>Insecta</taxon>
        <taxon>Pterygota</taxon>
        <taxon>Neoptera</taxon>
        <taxon>Endopterygota</taxon>
        <taxon>Lepidoptera</taxon>
        <taxon>Glossata</taxon>
        <taxon>Ditrysia</taxon>
        <taxon>Geometroidea</taxon>
        <taxon>Geometridae</taxon>
        <taxon>Larentiinae</taxon>
        <taxon>Operophtera</taxon>
    </lineage>
</organism>
<dbReference type="EMBL" id="JTDY01000442">
    <property type="protein sequence ID" value="KOB77155.1"/>
    <property type="molecule type" value="Genomic_DNA"/>
</dbReference>
<reference evidence="1 2" key="1">
    <citation type="journal article" date="2015" name="Genome Biol. Evol.">
        <title>The genome of winter moth (Operophtera brumata) provides a genomic perspective on sexual dimorphism and phenology.</title>
        <authorList>
            <person name="Derks M.F."/>
            <person name="Smit S."/>
            <person name="Salis L."/>
            <person name="Schijlen E."/>
            <person name="Bossers A."/>
            <person name="Mateman C."/>
            <person name="Pijl A.S."/>
            <person name="de Ridder D."/>
            <person name="Groenen M.A."/>
            <person name="Visser M.E."/>
            <person name="Megens H.J."/>
        </authorList>
    </citation>
    <scope>NUCLEOTIDE SEQUENCE [LARGE SCALE GENOMIC DNA]</scope>
    <source>
        <strain evidence="1">WM2013NL</strain>
        <tissue evidence="1">Head and thorax</tissue>
    </source>
</reference>
<sequence>MKLSVSAKLGADDIGDYKQALDVMTECARILHVRWLQGQLLKELLEVVVKFKHRQWNMILPEHKNKKSCGLWLTCGRTLEIWKILKTTKRKVFEERRVLKHVLCLVSFYSRRSVSGFKRHLTSEEKDDIESNDERFNVCFECSLPFEELKDQIKCSRCKLLSFCSLECMKANINRAGCHPCSEFLMNKYFSSPEKSVESVVT</sequence>
<name>A0A0L7LP16_OPEBR</name>
<accession>A0A0L7LP16</accession>
<dbReference type="AlphaFoldDB" id="A0A0L7LP16"/>
<keyword evidence="2" id="KW-1185">Reference proteome</keyword>
<gene>
    <name evidence="1" type="ORF">OBRU01_03422</name>
</gene>
<protein>
    <submittedName>
        <fullName evidence="1">Putative zinc finger protein</fullName>
    </submittedName>
</protein>
<proteinExistence type="predicted"/>
<dbReference type="Proteomes" id="UP000037510">
    <property type="component" value="Unassembled WGS sequence"/>
</dbReference>